<feature type="transmembrane region" description="Helical" evidence="4">
    <location>
        <begin position="12"/>
        <end position="33"/>
    </location>
</feature>
<sequence>MSKKKFLFGLRMWLMLLVTLLVFGGLFGMQWFGNKKMNEFMDNMPVQPATVTAMEAGTALWRDSVESVGTLVAIRGAELATEVPGTVETIHFDNGAEVAAGAAILTLNSAPDRAQLEELQAAADLARQELERARRLVEQRNISESELDQRVSLLQQAKARVAAQQARIEQKTLRAPYAGRLGIRRFNVGDYVQAGDTVIALQALDSLFVNFSLPEQYSQQVEAGMPVEARLEALDGRTFAGTVTAISPVVDPNTRNFALQATLPNPEELLRPGMFARLVLPIGIELERVVVPQTAIAYRPYGDSVYVIQEREGALQVSQRFVTLGPVRGDMVAVEEGLDPGERVATSGLLKLDGGMPVKIDNTSPPAAELDPQPDNG</sequence>
<name>A0A3C1KK82_9GAMM</name>
<dbReference type="PANTHER" id="PTHR30469:SF11">
    <property type="entry name" value="BLL4320 PROTEIN"/>
    <property type="match status" value="1"/>
</dbReference>
<dbReference type="Proteomes" id="UP000259273">
    <property type="component" value="Unassembled WGS sequence"/>
</dbReference>
<feature type="domain" description="Multidrug resistance protein MdtA-like C-terminal permuted SH3" evidence="7">
    <location>
        <begin position="289"/>
        <end position="349"/>
    </location>
</feature>
<dbReference type="InterPro" id="IPR058627">
    <property type="entry name" value="MdtA-like_C"/>
</dbReference>
<reference evidence="8 9" key="1">
    <citation type="journal article" date="2018" name="Nat. Biotechnol.">
        <title>A standardized bacterial taxonomy based on genome phylogeny substantially revises the tree of life.</title>
        <authorList>
            <person name="Parks D.H."/>
            <person name="Chuvochina M."/>
            <person name="Waite D.W."/>
            <person name="Rinke C."/>
            <person name="Skarshewski A."/>
            <person name="Chaumeil P.A."/>
            <person name="Hugenholtz P."/>
        </authorList>
    </citation>
    <scope>NUCLEOTIDE SEQUENCE [LARGE SCALE GENOMIC DNA]</scope>
    <source>
        <strain evidence="8">UBA9158</strain>
    </source>
</reference>
<evidence type="ECO:0000259" key="5">
    <source>
        <dbReference type="Pfam" id="PF25876"/>
    </source>
</evidence>
<accession>A0A3C1KK82</accession>
<dbReference type="Gene3D" id="2.40.50.100">
    <property type="match status" value="1"/>
</dbReference>
<gene>
    <name evidence="8" type="ORF">DCP75_04700</name>
</gene>
<dbReference type="EMBL" id="DMND01000068">
    <property type="protein sequence ID" value="HAN27011.1"/>
    <property type="molecule type" value="Genomic_DNA"/>
</dbReference>
<evidence type="ECO:0000313" key="8">
    <source>
        <dbReference type="EMBL" id="HAN27011.1"/>
    </source>
</evidence>
<evidence type="ECO:0000256" key="1">
    <source>
        <dbReference type="ARBA" id="ARBA00009477"/>
    </source>
</evidence>
<keyword evidence="4" id="KW-1133">Transmembrane helix</keyword>
<dbReference type="InterPro" id="IPR058792">
    <property type="entry name" value="Beta-barrel_RND_2"/>
</dbReference>
<dbReference type="GO" id="GO:1990281">
    <property type="term" value="C:efflux pump complex"/>
    <property type="evidence" value="ECO:0007669"/>
    <property type="project" value="TreeGrafter"/>
</dbReference>
<dbReference type="Pfam" id="PF25876">
    <property type="entry name" value="HH_MFP_RND"/>
    <property type="match status" value="1"/>
</dbReference>
<dbReference type="Pfam" id="PF25967">
    <property type="entry name" value="RND-MFP_C"/>
    <property type="match status" value="1"/>
</dbReference>
<dbReference type="NCBIfam" id="TIGR01730">
    <property type="entry name" value="RND_mfp"/>
    <property type="match status" value="1"/>
</dbReference>
<dbReference type="Pfam" id="PF25954">
    <property type="entry name" value="Beta-barrel_RND_2"/>
    <property type="match status" value="1"/>
</dbReference>
<dbReference type="FunFam" id="2.40.30.170:FF:000010">
    <property type="entry name" value="Efflux RND transporter periplasmic adaptor subunit"/>
    <property type="match status" value="1"/>
</dbReference>
<keyword evidence="2" id="KW-0175">Coiled coil</keyword>
<dbReference type="InterPro" id="IPR006143">
    <property type="entry name" value="RND_pump_MFP"/>
</dbReference>
<keyword evidence="4" id="KW-0472">Membrane</keyword>
<protein>
    <submittedName>
        <fullName evidence="8">Efflux transporter periplasmic adaptor subunit</fullName>
    </submittedName>
</protein>
<feature type="coiled-coil region" evidence="2">
    <location>
        <begin position="113"/>
        <end position="174"/>
    </location>
</feature>
<comment type="caution">
    <text evidence="8">The sequence shown here is derived from an EMBL/GenBank/DDBJ whole genome shotgun (WGS) entry which is preliminary data.</text>
</comment>
<evidence type="ECO:0000259" key="7">
    <source>
        <dbReference type="Pfam" id="PF25967"/>
    </source>
</evidence>
<dbReference type="Gene3D" id="1.10.287.470">
    <property type="entry name" value="Helix hairpin bin"/>
    <property type="match status" value="1"/>
</dbReference>
<dbReference type="Gene3D" id="2.40.30.170">
    <property type="match status" value="1"/>
</dbReference>
<feature type="domain" description="Multidrug resistance protein MdtA-like alpha-helical hairpin" evidence="5">
    <location>
        <begin position="113"/>
        <end position="172"/>
    </location>
</feature>
<feature type="region of interest" description="Disordered" evidence="3">
    <location>
        <begin position="355"/>
        <end position="377"/>
    </location>
</feature>
<organism evidence="8 9">
    <name type="scientific">Haliea salexigens</name>
    <dbReference type="NCBI Taxonomy" id="287487"/>
    <lineage>
        <taxon>Bacteria</taxon>
        <taxon>Pseudomonadati</taxon>
        <taxon>Pseudomonadota</taxon>
        <taxon>Gammaproteobacteria</taxon>
        <taxon>Cellvibrionales</taxon>
        <taxon>Halieaceae</taxon>
        <taxon>Haliea</taxon>
    </lineage>
</organism>
<evidence type="ECO:0000259" key="6">
    <source>
        <dbReference type="Pfam" id="PF25954"/>
    </source>
</evidence>
<feature type="domain" description="CusB-like beta-barrel" evidence="6">
    <location>
        <begin position="209"/>
        <end position="279"/>
    </location>
</feature>
<dbReference type="AlphaFoldDB" id="A0A3C1KK82"/>
<evidence type="ECO:0000256" key="4">
    <source>
        <dbReference type="SAM" id="Phobius"/>
    </source>
</evidence>
<dbReference type="PANTHER" id="PTHR30469">
    <property type="entry name" value="MULTIDRUG RESISTANCE PROTEIN MDTA"/>
    <property type="match status" value="1"/>
</dbReference>
<proteinExistence type="inferred from homology"/>
<dbReference type="STRING" id="1121937.GCA_000423125_03254"/>
<evidence type="ECO:0000313" key="9">
    <source>
        <dbReference type="Proteomes" id="UP000259273"/>
    </source>
</evidence>
<dbReference type="SUPFAM" id="SSF111369">
    <property type="entry name" value="HlyD-like secretion proteins"/>
    <property type="match status" value="1"/>
</dbReference>
<dbReference type="InterPro" id="IPR058624">
    <property type="entry name" value="MdtA-like_HH"/>
</dbReference>
<dbReference type="Gene3D" id="2.40.420.20">
    <property type="match status" value="1"/>
</dbReference>
<comment type="similarity">
    <text evidence="1">Belongs to the membrane fusion protein (MFP) (TC 8.A.1) family.</text>
</comment>
<evidence type="ECO:0000256" key="3">
    <source>
        <dbReference type="SAM" id="MobiDB-lite"/>
    </source>
</evidence>
<dbReference type="GO" id="GO:0015562">
    <property type="term" value="F:efflux transmembrane transporter activity"/>
    <property type="evidence" value="ECO:0007669"/>
    <property type="project" value="TreeGrafter"/>
</dbReference>
<keyword evidence="4" id="KW-0812">Transmembrane</keyword>
<evidence type="ECO:0000256" key="2">
    <source>
        <dbReference type="SAM" id="Coils"/>
    </source>
</evidence>